<keyword evidence="3" id="KW-1185">Reference proteome</keyword>
<evidence type="ECO:0000313" key="2">
    <source>
        <dbReference type="EMBL" id="KIL67055.1"/>
    </source>
</evidence>
<accession>A0A0C2SUI5</accession>
<dbReference type="SMART" id="SM00256">
    <property type="entry name" value="FBOX"/>
    <property type="match status" value="1"/>
</dbReference>
<sequence length="518" mass="59074">MLDRDDRSVPCVIVLEIFQYLDLYSLLKCRLVCSGFQYLIDTTANLQYKIELPVAGQQDGSYGDMFTRQEMFKMHQKRWDGLQWTEVLRGPMMSNCRAWGVHGGVLAQASSETYTLHLKRIPSQSRGIKERNWILDLSTFLGEGPQMGDFGIDPGQDLLAIMASAGDSVRIHILTLSKGERHPLTSGPCLVPHDLHFFDSWEQDLDWFFFDICHDFLSVYSMSCAVLWNWKTGQLLMRVVDSKITSMVFLNERYVLMAITSETPCLLAVDFLAVSLEQRYLDELENYFIFRFPDISHSSPVDDIVIRSNPRSTWGADTDPSVPFSMLPQNRLFAVHLSSDNSTDAILCFAILEASLLSLIKTGLRFNNNSFDWSMWGPEHSRALPDYSYSFLFPVSSHGTRLAMQRYLSHRGICVDIYDFNQLGCRNKTQDSDVETPGNVNLSESSEITEGRPICVLGPTRIKTNFFRDEVDTRLGYSMSSWLVPGKTWHAGYMSAICSEDAVIIMDEYNQTFEIYTL</sequence>
<dbReference type="InParanoid" id="A0A0C2SUI5"/>
<gene>
    <name evidence="2" type="ORF">M378DRAFT_102751</name>
</gene>
<dbReference type="EMBL" id="KN818233">
    <property type="protein sequence ID" value="KIL67055.1"/>
    <property type="molecule type" value="Genomic_DNA"/>
</dbReference>
<feature type="domain" description="F-box" evidence="1">
    <location>
        <begin position="3"/>
        <end position="51"/>
    </location>
</feature>
<proteinExistence type="predicted"/>
<dbReference type="PROSITE" id="PS50181">
    <property type="entry name" value="FBOX"/>
    <property type="match status" value="1"/>
</dbReference>
<reference evidence="2 3" key="1">
    <citation type="submission" date="2014-04" db="EMBL/GenBank/DDBJ databases">
        <title>Evolutionary Origins and Diversification of the Mycorrhizal Mutualists.</title>
        <authorList>
            <consortium name="DOE Joint Genome Institute"/>
            <consortium name="Mycorrhizal Genomics Consortium"/>
            <person name="Kohler A."/>
            <person name="Kuo A."/>
            <person name="Nagy L.G."/>
            <person name="Floudas D."/>
            <person name="Copeland A."/>
            <person name="Barry K.W."/>
            <person name="Cichocki N."/>
            <person name="Veneault-Fourrey C."/>
            <person name="LaButti K."/>
            <person name="Lindquist E.A."/>
            <person name="Lipzen A."/>
            <person name="Lundell T."/>
            <person name="Morin E."/>
            <person name="Murat C."/>
            <person name="Riley R."/>
            <person name="Ohm R."/>
            <person name="Sun H."/>
            <person name="Tunlid A."/>
            <person name="Henrissat B."/>
            <person name="Grigoriev I.V."/>
            <person name="Hibbett D.S."/>
            <person name="Martin F."/>
        </authorList>
    </citation>
    <scope>NUCLEOTIDE SEQUENCE [LARGE SCALE GENOMIC DNA]</scope>
    <source>
        <strain evidence="2 3">Koide BX008</strain>
    </source>
</reference>
<dbReference type="Gene3D" id="1.20.1280.50">
    <property type="match status" value="1"/>
</dbReference>
<dbReference type="InterPro" id="IPR001810">
    <property type="entry name" value="F-box_dom"/>
</dbReference>
<name>A0A0C2SUI5_AMAMK</name>
<organism evidence="2 3">
    <name type="scientific">Amanita muscaria (strain Koide BX008)</name>
    <dbReference type="NCBI Taxonomy" id="946122"/>
    <lineage>
        <taxon>Eukaryota</taxon>
        <taxon>Fungi</taxon>
        <taxon>Dikarya</taxon>
        <taxon>Basidiomycota</taxon>
        <taxon>Agaricomycotina</taxon>
        <taxon>Agaricomycetes</taxon>
        <taxon>Agaricomycetidae</taxon>
        <taxon>Agaricales</taxon>
        <taxon>Pluteineae</taxon>
        <taxon>Amanitaceae</taxon>
        <taxon>Amanita</taxon>
    </lineage>
</organism>
<evidence type="ECO:0000313" key="3">
    <source>
        <dbReference type="Proteomes" id="UP000054549"/>
    </source>
</evidence>
<protein>
    <recommendedName>
        <fullName evidence="1">F-box domain-containing protein</fullName>
    </recommendedName>
</protein>
<dbReference type="CDD" id="cd09917">
    <property type="entry name" value="F-box_SF"/>
    <property type="match status" value="1"/>
</dbReference>
<dbReference type="OrthoDB" id="3174109at2759"/>
<dbReference type="Pfam" id="PF12937">
    <property type="entry name" value="F-box-like"/>
    <property type="match status" value="1"/>
</dbReference>
<dbReference type="Proteomes" id="UP000054549">
    <property type="component" value="Unassembled WGS sequence"/>
</dbReference>
<dbReference type="AlphaFoldDB" id="A0A0C2SUI5"/>
<dbReference type="InterPro" id="IPR036047">
    <property type="entry name" value="F-box-like_dom_sf"/>
</dbReference>
<dbReference type="SUPFAM" id="SSF81383">
    <property type="entry name" value="F-box domain"/>
    <property type="match status" value="1"/>
</dbReference>
<dbReference type="HOGENOM" id="CLU_007279_3_1_1"/>
<dbReference type="STRING" id="946122.A0A0C2SUI5"/>
<evidence type="ECO:0000259" key="1">
    <source>
        <dbReference type="PROSITE" id="PS50181"/>
    </source>
</evidence>